<proteinExistence type="predicted"/>
<dbReference type="SUPFAM" id="SSF54695">
    <property type="entry name" value="POZ domain"/>
    <property type="match status" value="1"/>
</dbReference>
<protein>
    <submittedName>
        <fullName evidence="3">BTB/POZ and MATH domain-containing protein 2</fullName>
    </submittedName>
</protein>
<dbReference type="SMART" id="SM00225">
    <property type="entry name" value="BTB"/>
    <property type="match status" value="1"/>
</dbReference>
<dbReference type="InterPro" id="IPR000210">
    <property type="entry name" value="BTB/POZ_dom"/>
</dbReference>
<reference evidence="3" key="1">
    <citation type="submission" date="2022-08" db="EMBL/GenBank/DDBJ databases">
        <authorList>
            <person name="Marques A."/>
        </authorList>
    </citation>
    <scope>NUCLEOTIDE SEQUENCE</scope>
    <source>
        <strain evidence="3">RhyPub2mFocal</strain>
        <tissue evidence="3">Leaves</tissue>
    </source>
</reference>
<feature type="domain" description="BTB" evidence="2">
    <location>
        <begin position="191"/>
        <end position="260"/>
    </location>
</feature>
<evidence type="ECO:0000259" key="2">
    <source>
        <dbReference type="PROSITE" id="PS50097"/>
    </source>
</evidence>
<keyword evidence="4" id="KW-1185">Reference proteome</keyword>
<dbReference type="Gene3D" id="3.30.710.10">
    <property type="entry name" value="Potassium Channel Kv1.1, Chain A"/>
    <property type="match status" value="1"/>
</dbReference>
<comment type="pathway">
    <text evidence="1">Protein modification; protein ubiquitination.</text>
</comment>
<name>A0AAV8GHA8_9POAL</name>
<dbReference type="AlphaFoldDB" id="A0AAV8GHA8"/>
<organism evidence="3 4">
    <name type="scientific">Rhynchospora pubera</name>
    <dbReference type="NCBI Taxonomy" id="906938"/>
    <lineage>
        <taxon>Eukaryota</taxon>
        <taxon>Viridiplantae</taxon>
        <taxon>Streptophyta</taxon>
        <taxon>Embryophyta</taxon>
        <taxon>Tracheophyta</taxon>
        <taxon>Spermatophyta</taxon>
        <taxon>Magnoliopsida</taxon>
        <taxon>Liliopsida</taxon>
        <taxon>Poales</taxon>
        <taxon>Cyperaceae</taxon>
        <taxon>Cyperoideae</taxon>
        <taxon>Rhynchosporeae</taxon>
        <taxon>Rhynchospora</taxon>
    </lineage>
</organism>
<dbReference type="InterPro" id="IPR045005">
    <property type="entry name" value="BPM1-6"/>
</dbReference>
<sequence>MGTSIEGVFTVEVKKLSELAAKFQSNLELSNLKSFERMYYAMYGPFTLGDIKFEIRMYPVGPYLEYHLCLLSDLEFVKKFGSSCQYFNPQSNQWNNCSIVISEKEFKSDTIGEGMGIPMVRLQQFTMSHWKQYSKEDCLLFKANLKFTLDDSKKVPSKPEKPEQAVPHQDVKPPKVCSCDLINTLLSGEFADIQFVVDSQTFAAHRAVLAARSSVFRSEFLALQREMGQNCVFISIQHVDALTFKYLLHFVYTNSLTPDFDELPTSLERYHRLFIAAHFFKIEGLKLTCEEKLTAAVTKYILSTLDLINFQVPELMKIVQKDCNIKPEVITTTTKLGDQLYGTSISKEHV</sequence>
<dbReference type="PANTHER" id="PTHR26379">
    <property type="entry name" value="BTB/POZ AND MATH DOMAIN-CONTAINING PROTEIN 1"/>
    <property type="match status" value="1"/>
</dbReference>
<dbReference type="GO" id="GO:0016567">
    <property type="term" value="P:protein ubiquitination"/>
    <property type="evidence" value="ECO:0007669"/>
    <property type="project" value="InterPro"/>
</dbReference>
<dbReference type="PANTHER" id="PTHR26379:SF187">
    <property type="entry name" value="OS07G0655300 PROTEIN"/>
    <property type="match status" value="1"/>
</dbReference>
<comment type="caution">
    <text evidence="3">The sequence shown here is derived from an EMBL/GenBank/DDBJ whole genome shotgun (WGS) entry which is preliminary data.</text>
</comment>
<dbReference type="EMBL" id="JAMFTS010000002">
    <property type="protein sequence ID" value="KAJ4801857.1"/>
    <property type="molecule type" value="Genomic_DNA"/>
</dbReference>
<evidence type="ECO:0000313" key="3">
    <source>
        <dbReference type="EMBL" id="KAJ4801857.1"/>
    </source>
</evidence>
<evidence type="ECO:0000313" key="4">
    <source>
        <dbReference type="Proteomes" id="UP001140206"/>
    </source>
</evidence>
<dbReference type="InterPro" id="IPR011333">
    <property type="entry name" value="SKP1/BTB/POZ_sf"/>
</dbReference>
<dbReference type="PROSITE" id="PS50097">
    <property type="entry name" value="BTB"/>
    <property type="match status" value="1"/>
</dbReference>
<evidence type="ECO:0000256" key="1">
    <source>
        <dbReference type="ARBA" id="ARBA00004906"/>
    </source>
</evidence>
<accession>A0AAV8GHA8</accession>
<gene>
    <name evidence="3" type="ORF">LUZ62_053103</name>
</gene>
<dbReference type="Proteomes" id="UP001140206">
    <property type="component" value="Chromosome 2"/>
</dbReference>
<dbReference type="Pfam" id="PF00651">
    <property type="entry name" value="BTB"/>
    <property type="match status" value="1"/>
</dbReference>